<proteinExistence type="predicted"/>
<evidence type="ECO:0008006" key="4">
    <source>
        <dbReference type="Google" id="ProtNLM"/>
    </source>
</evidence>
<dbReference type="EMBL" id="JAYMYJ010000013">
    <property type="protein sequence ID" value="MEB4589671.1"/>
    <property type="molecule type" value="Genomic_DNA"/>
</dbReference>
<dbReference type="Proteomes" id="UP001308005">
    <property type="component" value="Unassembled WGS sequence"/>
</dbReference>
<accession>A0ABU6CSV8</accession>
<sequence length="285" mass="29576">MFMLNGDLKESALKGLENAHSAYQKSMAALRTGSEELYTLRKTSSEVVIGAVEGYINTLANTPKEFDRTFAEFRAEYRTFTQLVQQIQKESEKVNVKAGGSVAAGVATGAGVAAFAPTAAMAIATTFGTASTGTAISALGGAAATNAALAWLGGGALAAGGGGMAAGNALLAMAGPVGWAIGGAALVGGAFFARSKNKAIAEEANQKRREIEVYTRQFDTARSEVSRLHSLTVTQVDGMKRLLGVLKSSAPSDYRQFTATDKDRLGALVNHVHLLSALLNKKVNA</sequence>
<name>A0ABU6CSV8_9GAMM</name>
<keyword evidence="1" id="KW-0175">Coiled coil</keyword>
<evidence type="ECO:0000313" key="2">
    <source>
        <dbReference type="EMBL" id="MEB4589671.1"/>
    </source>
</evidence>
<feature type="coiled-coil region" evidence="1">
    <location>
        <begin position="197"/>
        <end position="224"/>
    </location>
</feature>
<evidence type="ECO:0000256" key="1">
    <source>
        <dbReference type="SAM" id="Coils"/>
    </source>
</evidence>
<keyword evidence="3" id="KW-1185">Reference proteome</keyword>
<gene>
    <name evidence="2" type="ORF">VSS37_01635</name>
</gene>
<organism evidence="2 3">
    <name type="scientific">Candidatus Thiothrix phosphatis</name>
    <dbReference type="NCBI Taxonomy" id="3112415"/>
    <lineage>
        <taxon>Bacteria</taxon>
        <taxon>Pseudomonadati</taxon>
        <taxon>Pseudomonadota</taxon>
        <taxon>Gammaproteobacteria</taxon>
        <taxon>Thiotrichales</taxon>
        <taxon>Thiotrichaceae</taxon>
        <taxon>Thiothrix</taxon>
    </lineage>
</organism>
<dbReference type="RefSeq" id="WP_324692871.1">
    <property type="nucleotide sequence ID" value="NZ_JAYMYJ010000013.1"/>
</dbReference>
<evidence type="ECO:0000313" key="3">
    <source>
        <dbReference type="Proteomes" id="UP001308005"/>
    </source>
</evidence>
<comment type="caution">
    <text evidence="2">The sequence shown here is derived from an EMBL/GenBank/DDBJ whole genome shotgun (WGS) entry which is preliminary data.</text>
</comment>
<protein>
    <recommendedName>
        <fullName evidence="4">Chemotaxis protein</fullName>
    </recommendedName>
</protein>
<reference evidence="3" key="1">
    <citation type="submission" date="2023-07" db="EMBL/GenBank/DDBJ databases">
        <title>The carbon used by Thiothrix.</title>
        <authorList>
            <person name="Chen L."/>
        </authorList>
    </citation>
    <scope>NUCLEOTIDE SEQUENCE [LARGE SCALE GENOMIC DNA]</scope>
</reference>